<evidence type="ECO:0000313" key="2">
    <source>
        <dbReference type="EMBL" id="KTD37284.1"/>
    </source>
</evidence>
<gene>
    <name evidence="2" type="ORF">Loak_2420</name>
</gene>
<feature type="signal peptide" evidence="1">
    <location>
        <begin position="1"/>
        <end position="25"/>
    </location>
</feature>
<evidence type="ECO:0000313" key="3">
    <source>
        <dbReference type="Proteomes" id="UP000054858"/>
    </source>
</evidence>
<protein>
    <submittedName>
        <fullName evidence="2">Uncharacterized protein</fullName>
    </submittedName>
</protein>
<dbReference type="EMBL" id="LNYP01000031">
    <property type="protein sequence ID" value="KTD37284.1"/>
    <property type="molecule type" value="Genomic_DNA"/>
</dbReference>
<evidence type="ECO:0000256" key="1">
    <source>
        <dbReference type="SAM" id="SignalP"/>
    </source>
</evidence>
<sequence length="163" mass="18240">MMINTIHQRTIIGLMALIFSNTPFANVISESESNAARILMLEQALAPNSPSEVAALFAKATKARNCAVQFMLVSTSLKNKYKESCPYWVSGTSSPWITSYRIDKFSNNKKSSRFKITYQWATAAGPFKPDLVQILVVEPVPVNAHSSQTFWITSLKDRDIHPQ</sequence>
<organism evidence="2 3">
    <name type="scientific">Legionella oakridgensis</name>
    <dbReference type="NCBI Taxonomy" id="29423"/>
    <lineage>
        <taxon>Bacteria</taxon>
        <taxon>Pseudomonadati</taxon>
        <taxon>Pseudomonadota</taxon>
        <taxon>Gammaproteobacteria</taxon>
        <taxon>Legionellales</taxon>
        <taxon>Legionellaceae</taxon>
        <taxon>Legionella</taxon>
    </lineage>
</organism>
<keyword evidence="1" id="KW-0732">Signal</keyword>
<proteinExistence type="predicted"/>
<feature type="chain" id="PRO_5006915956" evidence="1">
    <location>
        <begin position="26"/>
        <end position="163"/>
    </location>
</feature>
<dbReference type="Proteomes" id="UP000054858">
    <property type="component" value="Unassembled WGS sequence"/>
</dbReference>
<name>A0A0W0WYF9_9GAMM</name>
<dbReference type="AlphaFoldDB" id="A0A0W0WYF9"/>
<reference evidence="2 3" key="1">
    <citation type="submission" date="2015-11" db="EMBL/GenBank/DDBJ databases">
        <title>Genomic analysis of 38 Legionella species identifies large and diverse effector repertoires.</title>
        <authorList>
            <person name="Burstein D."/>
            <person name="Amaro F."/>
            <person name="Zusman T."/>
            <person name="Lifshitz Z."/>
            <person name="Cohen O."/>
            <person name="Gilbert J.A."/>
            <person name="Pupko T."/>
            <person name="Shuman H.A."/>
            <person name="Segal G."/>
        </authorList>
    </citation>
    <scope>NUCLEOTIDE SEQUENCE [LARGE SCALE GENOMIC DNA]</scope>
    <source>
        <strain evidence="2 3">Oak Ridge-10</strain>
    </source>
</reference>
<comment type="caution">
    <text evidence="2">The sequence shown here is derived from an EMBL/GenBank/DDBJ whole genome shotgun (WGS) entry which is preliminary data.</text>
</comment>
<dbReference type="PATRIC" id="fig|29423.5.peg.2543"/>
<accession>A0A0W0WYF9</accession>
<dbReference type="RefSeq" id="WP_237758100.1">
    <property type="nucleotide sequence ID" value="NZ_LCUA01000037.1"/>
</dbReference>